<gene>
    <name evidence="3" type="ORF">SAMN05660330_03768</name>
</gene>
<sequence length="185" mass="20627">MGIRRLVFTLLARLRSEWACKVRYRLFPVEFLRENGATIGVDCRFLSNFICTEPYLLRIGDHVSIGYGVELLPHEGAVWVLRGLEKDDNLDRFAPIQIGNNVFIGNGVKVLPGVVIGDNVVVGANSVVCKKLDSNAVYGGVPAHWICSIEEFRSKHLHHCISSKGMSCHQKRALVEQSTASAWHK</sequence>
<evidence type="ECO:0000256" key="2">
    <source>
        <dbReference type="ARBA" id="ARBA00022679"/>
    </source>
</evidence>
<dbReference type="EMBL" id="FNJI01000037">
    <property type="protein sequence ID" value="SDP70901.1"/>
    <property type="molecule type" value="Genomic_DNA"/>
</dbReference>
<dbReference type="InterPro" id="IPR011004">
    <property type="entry name" value="Trimer_LpxA-like_sf"/>
</dbReference>
<reference evidence="3 4" key="1">
    <citation type="submission" date="2016-10" db="EMBL/GenBank/DDBJ databases">
        <authorList>
            <person name="de Groot N.N."/>
        </authorList>
    </citation>
    <scope>NUCLEOTIDE SEQUENCE [LARGE SCALE GENOMIC DNA]</scope>
    <source>
        <strain evidence="3 4">DSM 12130</strain>
    </source>
</reference>
<dbReference type="PANTHER" id="PTHR23416">
    <property type="entry name" value="SIALIC ACID SYNTHASE-RELATED"/>
    <property type="match status" value="1"/>
</dbReference>
<dbReference type="SUPFAM" id="SSF51161">
    <property type="entry name" value="Trimeric LpxA-like enzymes"/>
    <property type="match status" value="1"/>
</dbReference>
<dbReference type="CDD" id="cd04647">
    <property type="entry name" value="LbH_MAT_like"/>
    <property type="match status" value="1"/>
</dbReference>
<dbReference type="PANTHER" id="PTHR23416:SF23">
    <property type="entry name" value="ACETYLTRANSFERASE C18B11.09C-RELATED"/>
    <property type="match status" value="1"/>
</dbReference>
<dbReference type="Pfam" id="PF00132">
    <property type="entry name" value="Hexapep"/>
    <property type="match status" value="1"/>
</dbReference>
<comment type="similarity">
    <text evidence="1">Belongs to the transferase hexapeptide repeat family.</text>
</comment>
<dbReference type="InterPro" id="IPR051159">
    <property type="entry name" value="Hexapeptide_acetyltransf"/>
</dbReference>
<evidence type="ECO:0000313" key="4">
    <source>
        <dbReference type="Proteomes" id="UP000199073"/>
    </source>
</evidence>
<evidence type="ECO:0000256" key="1">
    <source>
        <dbReference type="ARBA" id="ARBA00007274"/>
    </source>
</evidence>
<dbReference type="InterPro" id="IPR001451">
    <property type="entry name" value="Hexapep"/>
</dbReference>
<proteinExistence type="inferred from homology"/>
<dbReference type="GO" id="GO:0008374">
    <property type="term" value="F:O-acyltransferase activity"/>
    <property type="evidence" value="ECO:0007669"/>
    <property type="project" value="TreeGrafter"/>
</dbReference>
<keyword evidence="4" id="KW-1185">Reference proteome</keyword>
<protein>
    <submittedName>
        <fullName evidence="3">Acetyltransferase (Isoleucine patch superfamily)</fullName>
    </submittedName>
</protein>
<organism evidence="3 4">
    <name type="scientific">Desulforhopalus singaporensis</name>
    <dbReference type="NCBI Taxonomy" id="91360"/>
    <lineage>
        <taxon>Bacteria</taxon>
        <taxon>Pseudomonadati</taxon>
        <taxon>Thermodesulfobacteriota</taxon>
        <taxon>Desulfobulbia</taxon>
        <taxon>Desulfobulbales</taxon>
        <taxon>Desulfocapsaceae</taxon>
        <taxon>Desulforhopalus</taxon>
    </lineage>
</organism>
<accession>A0A1H0UXS1</accession>
<name>A0A1H0UXS1_9BACT</name>
<dbReference type="STRING" id="91360.SAMN05660330_03768"/>
<dbReference type="AlphaFoldDB" id="A0A1H0UXS1"/>
<keyword evidence="2 3" id="KW-0808">Transferase</keyword>
<dbReference type="Gene3D" id="2.160.10.10">
    <property type="entry name" value="Hexapeptide repeat proteins"/>
    <property type="match status" value="1"/>
</dbReference>
<dbReference type="OrthoDB" id="9815592at2"/>
<dbReference type="Proteomes" id="UP000199073">
    <property type="component" value="Unassembled WGS sequence"/>
</dbReference>
<evidence type="ECO:0000313" key="3">
    <source>
        <dbReference type="EMBL" id="SDP70901.1"/>
    </source>
</evidence>
<dbReference type="RefSeq" id="WP_092225656.1">
    <property type="nucleotide sequence ID" value="NZ_FNJI01000037.1"/>
</dbReference>